<protein>
    <submittedName>
        <fullName evidence="2">DUF2306 domain-containing protein</fullName>
    </submittedName>
</protein>
<organism evidence="2 3">
    <name type="scientific">Paenibacillus violae</name>
    <dbReference type="NCBI Taxonomy" id="3077234"/>
    <lineage>
        <taxon>Bacteria</taxon>
        <taxon>Bacillati</taxon>
        <taxon>Bacillota</taxon>
        <taxon>Bacilli</taxon>
        <taxon>Bacillales</taxon>
        <taxon>Paenibacillaceae</taxon>
        <taxon>Paenibacillus</taxon>
    </lineage>
</organism>
<feature type="transmembrane region" description="Helical" evidence="1">
    <location>
        <begin position="7"/>
        <end position="27"/>
    </location>
</feature>
<dbReference type="Proteomes" id="UP001260980">
    <property type="component" value="Unassembled WGS sequence"/>
</dbReference>
<dbReference type="RefSeq" id="WP_315952720.1">
    <property type="nucleotide sequence ID" value="NZ_JAWCUD010000004.1"/>
</dbReference>
<feature type="transmembrane region" description="Helical" evidence="1">
    <location>
        <begin position="177"/>
        <end position="197"/>
    </location>
</feature>
<gene>
    <name evidence="2" type="ORF">RQP52_15740</name>
</gene>
<feature type="transmembrane region" description="Helical" evidence="1">
    <location>
        <begin position="58"/>
        <end position="79"/>
    </location>
</feature>
<dbReference type="EMBL" id="JAWCUD010000004">
    <property type="protein sequence ID" value="MDU0202556.1"/>
    <property type="molecule type" value="Genomic_DNA"/>
</dbReference>
<dbReference type="InterPro" id="IPR018750">
    <property type="entry name" value="DUF2306_membrane"/>
</dbReference>
<keyword evidence="1" id="KW-0472">Membrane</keyword>
<accession>A0ABU3RE87</accession>
<reference evidence="2 3" key="1">
    <citation type="submission" date="2023-10" db="EMBL/GenBank/DDBJ databases">
        <title>Paenibacillus strain PFR10 Genome sequencing and assembly.</title>
        <authorList>
            <person name="Kim I."/>
        </authorList>
    </citation>
    <scope>NUCLEOTIDE SEQUENCE [LARGE SCALE GENOMIC DNA]</scope>
    <source>
        <strain evidence="2 3">PFR10</strain>
    </source>
</reference>
<evidence type="ECO:0000313" key="2">
    <source>
        <dbReference type="EMBL" id="MDU0202556.1"/>
    </source>
</evidence>
<feature type="transmembrane region" description="Helical" evidence="1">
    <location>
        <begin position="91"/>
        <end position="108"/>
    </location>
</feature>
<comment type="caution">
    <text evidence="2">The sequence shown here is derived from an EMBL/GenBank/DDBJ whole genome shotgun (WGS) entry which is preliminary data.</text>
</comment>
<evidence type="ECO:0000256" key="1">
    <source>
        <dbReference type="SAM" id="Phobius"/>
    </source>
</evidence>
<keyword evidence="3" id="KW-1185">Reference proteome</keyword>
<name>A0ABU3RE87_9BACL</name>
<feature type="transmembrane region" description="Helical" evidence="1">
    <location>
        <begin position="120"/>
        <end position="139"/>
    </location>
</feature>
<sequence>MLNKKNAYLLLVFVTVVLIVYSIYANFVHDPRATAFLSQKIDLRRALQVAVWLKVMHVHVAFACLAMIAGAINFSSIILKKYRKFHRLNGYLYVISVMIVDLTSGYMAPFATGGKISSMAFNLLNIIWMFFIIMAIVKIRKKQIDRHRKWMIRSYAFVFTNFSIHLLTTIFQKGFGLIYTESYTISIYFSIVLLLLVGEMVTRIPSKATG</sequence>
<keyword evidence="1" id="KW-0812">Transmembrane</keyword>
<evidence type="ECO:0000313" key="3">
    <source>
        <dbReference type="Proteomes" id="UP001260980"/>
    </source>
</evidence>
<dbReference type="Pfam" id="PF10067">
    <property type="entry name" value="DUF2306"/>
    <property type="match status" value="1"/>
</dbReference>
<keyword evidence="1" id="KW-1133">Transmembrane helix</keyword>
<feature type="transmembrane region" description="Helical" evidence="1">
    <location>
        <begin position="151"/>
        <end position="171"/>
    </location>
</feature>
<proteinExistence type="predicted"/>